<organism evidence="1 2">
    <name type="scientific">Xenorhabdus eapokensis</name>
    <dbReference type="NCBI Taxonomy" id="1873482"/>
    <lineage>
        <taxon>Bacteria</taxon>
        <taxon>Pseudomonadati</taxon>
        <taxon>Pseudomonadota</taxon>
        <taxon>Gammaproteobacteria</taxon>
        <taxon>Enterobacterales</taxon>
        <taxon>Morganellaceae</taxon>
        <taxon>Xenorhabdus</taxon>
    </lineage>
</organism>
<sequence length="179" mass="20719">MSLPYNLFLARRAINYVNIQIGIISPNKLPYQTTEQQYERRRCNFELLNTRRAIKERLRQVVDEIPSDSFYRKCALLSNAATIESHLGNCGEKATLAFSHLKMLGARPIDLFDINIDNRSEDAHTIVVIGRITGHETDPKTWNHESVVCDPWDNQIYPIGLYDSKIPFRGGLILYYRYV</sequence>
<dbReference type="AlphaFoldDB" id="A0A1Q5TLH2"/>
<evidence type="ECO:0000313" key="2">
    <source>
        <dbReference type="Proteomes" id="UP000186268"/>
    </source>
</evidence>
<dbReference type="RefSeq" id="WP_074024670.1">
    <property type="nucleotide sequence ID" value="NZ_CAWNAG010000134.1"/>
</dbReference>
<name>A0A1Q5TLH2_9GAMM</name>
<proteinExistence type="predicted"/>
<evidence type="ECO:0000313" key="1">
    <source>
        <dbReference type="EMBL" id="OKP01081.1"/>
    </source>
</evidence>
<reference evidence="1 2" key="1">
    <citation type="submission" date="2016-09" db="EMBL/GenBank/DDBJ databases">
        <title>Xenorhabdus thuongxuanensis sp. nov. and Xenorhabdus eapokensis sp. nov., isolated from Steinernema species.</title>
        <authorList>
            <person name="Kaempfer P."/>
            <person name="Tobias N.J."/>
            <person name="Phan Ke L."/>
            <person name="Bode H.B."/>
            <person name="Glaeser S.P."/>
        </authorList>
    </citation>
    <scope>NUCLEOTIDE SEQUENCE [LARGE SCALE GENOMIC DNA]</scope>
    <source>
        <strain evidence="1 2">DL20</strain>
    </source>
</reference>
<dbReference type="EMBL" id="MKGQ01000028">
    <property type="protein sequence ID" value="OKP01081.1"/>
    <property type="molecule type" value="Genomic_DNA"/>
</dbReference>
<gene>
    <name evidence="1" type="ORF">Xedl_03057</name>
</gene>
<evidence type="ECO:0008006" key="3">
    <source>
        <dbReference type="Google" id="ProtNLM"/>
    </source>
</evidence>
<comment type="caution">
    <text evidence="1">The sequence shown here is derived from an EMBL/GenBank/DDBJ whole genome shotgun (WGS) entry which is preliminary data.</text>
</comment>
<keyword evidence="2" id="KW-1185">Reference proteome</keyword>
<protein>
    <recommendedName>
        <fullName evidence="3">Transglutaminase-like domain-containing protein</fullName>
    </recommendedName>
</protein>
<accession>A0A1Q5TLH2</accession>
<dbReference type="Proteomes" id="UP000186268">
    <property type="component" value="Unassembled WGS sequence"/>
</dbReference>
<dbReference type="OrthoDB" id="9152014at2"/>